<sequence length="362" mass="41469">MYCLSSIIPVQHSPPDKNTRSQRHQAVFTPTARAPLYCTPLFHQLSTNLDRGPPMEGAASCRRGGPRSRSGEADDEEGEESVEEEEPEETEVEAAPEASETPNLAPSNQPPVSQAEPNFLKMMEQMTKFMGKLTQAVAQRDTSRVPAFKTQLMDAPDSFDGTKPYKLRVFIQSCQLIFDNDPENFFSKRKKVLYSNSFLTVRAGKWIEPYLSNISNEDPFYFLNNWKLVKTQLFTLFGDPNEVRKAEQELENLRMKERGQVSLYIADLRSLMSRIGDLGKGPIFMCIEKAWHQDCWTNWLLTLETLIAFKSSWTLLWNHIVGTMRGRRKMVFIKRKSLQLVDPTLTSLPKVHLQKCLITQRT</sequence>
<dbReference type="OrthoDB" id="4769838at2759"/>
<feature type="region of interest" description="Disordered" evidence="1">
    <location>
        <begin position="48"/>
        <end position="114"/>
    </location>
</feature>
<accession>A0A9Q3DMK1</accession>
<dbReference type="EMBL" id="AVOT02018826">
    <property type="protein sequence ID" value="MBW0505999.1"/>
    <property type="molecule type" value="Genomic_DNA"/>
</dbReference>
<dbReference type="Proteomes" id="UP000765509">
    <property type="component" value="Unassembled WGS sequence"/>
</dbReference>
<protein>
    <recommendedName>
        <fullName evidence="4">Retrotransposon gag domain-containing protein</fullName>
    </recommendedName>
</protein>
<reference evidence="2" key="1">
    <citation type="submission" date="2021-03" db="EMBL/GenBank/DDBJ databases">
        <title>Draft genome sequence of rust myrtle Austropuccinia psidii MF-1, a brazilian biotype.</title>
        <authorList>
            <person name="Quecine M.C."/>
            <person name="Pachon D.M.R."/>
            <person name="Bonatelli M.L."/>
            <person name="Correr F.H."/>
            <person name="Franceschini L.M."/>
            <person name="Leite T.F."/>
            <person name="Margarido G.R.A."/>
            <person name="Almeida C.A."/>
            <person name="Ferrarezi J.A."/>
            <person name="Labate C.A."/>
        </authorList>
    </citation>
    <scope>NUCLEOTIDE SEQUENCE</scope>
    <source>
        <strain evidence="2">MF-1</strain>
    </source>
</reference>
<proteinExistence type="predicted"/>
<evidence type="ECO:0008006" key="4">
    <source>
        <dbReference type="Google" id="ProtNLM"/>
    </source>
</evidence>
<feature type="region of interest" description="Disordered" evidence="1">
    <location>
        <begin position="1"/>
        <end position="25"/>
    </location>
</feature>
<gene>
    <name evidence="2" type="ORF">O181_045714</name>
</gene>
<feature type="compositionally biased region" description="Polar residues" evidence="1">
    <location>
        <begin position="102"/>
        <end position="114"/>
    </location>
</feature>
<keyword evidence="3" id="KW-1185">Reference proteome</keyword>
<evidence type="ECO:0000256" key="1">
    <source>
        <dbReference type="SAM" id="MobiDB-lite"/>
    </source>
</evidence>
<dbReference type="AlphaFoldDB" id="A0A9Q3DMK1"/>
<organism evidence="2 3">
    <name type="scientific">Austropuccinia psidii MF-1</name>
    <dbReference type="NCBI Taxonomy" id="1389203"/>
    <lineage>
        <taxon>Eukaryota</taxon>
        <taxon>Fungi</taxon>
        <taxon>Dikarya</taxon>
        <taxon>Basidiomycota</taxon>
        <taxon>Pucciniomycotina</taxon>
        <taxon>Pucciniomycetes</taxon>
        <taxon>Pucciniales</taxon>
        <taxon>Sphaerophragmiaceae</taxon>
        <taxon>Austropuccinia</taxon>
    </lineage>
</organism>
<evidence type="ECO:0000313" key="2">
    <source>
        <dbReference type="EMBL" id="MBW0505999.1"/>
    </source>
</evidence>
<comment type="caution">
    <text evidence="2">The sequence shown here is derived from an EMBL/GenBank/DDBJ whole genome shotgun (WGS) entry which is preliminary data.</text>
</comment>
<evidence type="ECO:0000313" key="3">
    <source>
        <dbReference type="Proteomes" id="UP000765509"/>
    </source>
</evidence>
<feature type="compositionally biased region" description="Acidic residues" evidence="1">
    <location>
        <begin position="73"/>
        <end position="94"/>
    </location>
</feature>
<name>A0A9Q3DMK1_9BASI</name>